<reference evidence="3 4" key="1">
    <citation type="submission" date="2018-05" db="EMBL/GenBank/DDBJ databases">
        <title>Pararhodobacter marina sp. nov., isolated from deep-sea water of the Indian Ocean.</title>
        <authorList>
            <person name="Lai Q.Sr."/>
            <person name="Liu X."/>
            <person name="Shao Z."/>
        </authorList>
    </citation>
    <scope>NUCLEOTIDE SEQUENCE [LARGE SCALE GENOMIC DNA]</scope>
    <source>
        <strain evidence="3 4">CIC4N-9</strain>
    </source>
</reference>
<evidence type="ECO:0000256" key="1">
    <source>
        <dbReference type="ARBA" id="ARBA00023054"/>
    </source>
</evidence>
<comment type="caution">
    <text evidence="3">The sequence shown here is derived from an EMBL/GenBank/DDBJ whole genome shotgun (WGS) entry which is preliminary data.</text>
</comment>
<dbReference type="SUPFAM" id="SSF52540">
    <property type="entry name" value="P-loop containing nucleoside triphosphate hydrolases"/>
    <property type="match status" value="1"/>
</dbReference>
<evidence type="ECO:0000256" key="2">
    <source>
        <dbReference type="SAM" id="Coils"/>
    </source>
</evidence>
<dbReference type="Gene3D" id="3.40.50.300">
    <property type="entry name" value="P-loop containing nucleotide triphosphate hydrolases"/>
    <property type="match status" value="1"/>
</dbReference>
<protein>
    <recommendedName>
        <fullName evidence="5">Sulfotransferase family protein</fullName>
    </recommendedName>
</protein>
<dbReference type="InterPro" id="IPR027417">
    <property type="entry name" value="P-loop_NTPase"/>
</dbReference>
<sequence>MHRSGTSALAGVLSKLGCDLPKAIMEPSRANAKGFFESTAVRDLNEEILASAGTSWDDFLAVNPHWTDSPVAASYFARAVELVRTDFGDSPLIVLKDPRICRLVPFWTRVLEQAGYRVLPILTVRHPEEVARSLRQKKKFSRGLSHMIWLHHVLEAELETRGTARYATSYDMLIRRWPFVVSEAAKTLGVHWPRGLDQVETVIEDFLSTELRHHQERPEDQGDNPLLVAWLRNTYAIFSRWAEQGEDADDYETLDTIREAFNDAARAFGRLVKVEREERRLLSEEIKTLEAARDSQRQRAEDAIARAQADTGKMTDDLSRKAAAMKDLEVALATRSQQLDAEQKARATEKDALTRKLTELEAELNRKASTAEKLEAALAARKQQLEDEQTTRRNDKDILTKKLLAARDEAAASERALAEALAASEARGQEVERLSATLRAEQARATAGERDKATLLAEHKTLTDRFENQRAEYERLKDSVSARDQELAQLTLVITQSDREISRLGKELTDAEAQREASRAELEALGNELAQVRSALLQRQHEAETTAAELSQAKAELSDARAELSEAQAGLSQMQAALSETRNDLSEARTEQAREAEAATRLRADLETARKSAQEMQDHLQDRFREVATLTQYAMKQQGEIDTLHSRVATLGDKLAKGESANAVLSRDSAQRVSEMAALHVDLSSLRYDLSAAMQERDALAREVAALRSSTSWRITGPLRRMIRLVRRG</sequence>
<keyword evidence="4" id="KW-1185">Reference proteome</keyword>
<feature type="coiled-coil region" evidence="2">
    <location>
        <begin position="456"/>
        <end position="623"/>
    </location>
</feature>
<dbReference type="Gene3D" id="1.10.287.1490">
    <property type="match status" value="1"/>
</dbReference>
<feature type="coiled-coil region" evidence="2">
    <location>
        <begin position="272"/>
        <end position="306"/>
    </location>
</feature>
<evidence type="ECO:0000313" key="4">
    <source>
        <dbReference type="Proteomes" id="UP000244940"/>
    </source>
</evidence>
<dbReference type="AlphaFoldDB" id="A0A2U2CCT3"/>
<dbReference type="EMBL" id="QEYD01000004">
    <property type="protein sequence ID" value="PWE29687.1"/>
    <property type="molecule type" value="Genomic_DNA"/>
</dbReference>
<proteinExistence type="predicted"/>
<evidence type="ECO:0000313" key="3">
    <source>
        <dbReference type="EMBL" id="PWE29687.1"/>
    </source>
</evidence>
<feature type="coiled-coil region" evidence="2">
    <location>
        <begin position="350"/>
        <end position="391"/>
    </location>
</feature>
<gene>
    <name evidence="3" type="ORF">C4N9_08060</name>
</gene>
<name>A0A2U2CCT3_9RHOB</name>
<evidence type="ECO:0008006" key="5">
    <source>
        <dbReference type="Google" id="ProtNLM"/>
    </source>
</evidence>
<organism evidence="3 4">
    <name type="scientific">Pararhodobacter marinus</name>
    <dbReference type="NCBI Taxonomy" id="2184063"/>
    <lineage>
        <taxon>Bacteria</taxon>
        <taxon>Pseudomonadati</taxon>
        <taxon>Pseudomonadota</taxon>
        <taxon>Alphaproteobacteria</taxon>
        <taxon>Rhodobacterales</taxon>
        <taxon>Paracoccaceae</taxon>
        <taxon>Pararhodobacter</taxon>
    </lineage>
</organism>
<keyword evidence="1 2" id="KW-0175">Coiled coil</keyword>
<accession>A0A2U2CCT3</accession>
<dbReference type="Proteomes" id="UP000244940">
    <property type="component" value="Unassembled WGS sequence"/>
</dbReference>
<dbReference type="PANTHER" id="PTHR32083:SF48">
    <property type="entry name" value="TRANS-GOLGI NETWORK-LOCALIZED SYP41-INTERACTING PROTEIN 1"/>
    <property type="match status" value="1"/>
</dbReference>
<dbReference type="GO" id="GO:0005856">
    <property type="term" value="C:cytoskeleton"/>
    <property type="evidence" value="ECO:0007669"/>
    <property type="project" value="TreeGrafter"/>
</dbReference>
<dbReference type="PANTHER" id="PTHR32083">
    <property type="entry name" value="CILIA AND FLAGELLA-ASSOCIATED PROTEIN 58-RELATED"/>
    <property type="match status" value="1"/>
</dbReference>